<evidence type="ECO:0000256" key="1">
    <source>
        <dbReference type="ARBA" id="ARBA00004123"/>
    </source>
</evidence>
<dbReference type="Pfam" id="PF03874">
    <property type="entry name" value="RNA_pol_Rpb4"/>
    <property type="match status" value="1"/>
</dbReference>
<evidence type="ECO:0000256" key="3">
    <source>
        <dbReference type="ARBA" id="ARBA00025724"/>
    </source>
</evidence>
<reference evidence="5" key="2">
    <citation type="submission" date="2021-03" db="UniProtKB">
        <authorList>
            <consortium name="EnsemblPlants"/>
        </authorList>
    </citation>
    <scope>IDENTIFICATION</scope>
</reference>
<keyword evidence="2" id="KW-0539">Nucleus</keyword>
<comment type="subcellular location">
    <subcellularLocation>
        <location evidence="1">Nucleus</location>
    </subcellularLocation>
</comment>
<protein>
    <recommendedName>
        <fullName evidence="4">RNA polymerase Rpb4/RPC9 core domain-containing protein</fullName>
    </recommendedName>
</protein>
<sequence>MKLPQVVKSGKSLYGIHHSDMKEYMGTLAVVAALLATITFTAAFTVPGGYNNEKGTPIVAKTLAFQVFMISEALFSSTQNYYSLAALMAEKGGKGFSLGKGAVPLKGKDDDSTKLKKGRKVQFEDEELPKNSKCVMDCEAADILQGIQEQMIFLSRDPTVKLPVSFDKGLLYAKAGGRYSNPKAVRKALGTLKKYGVSDGEICVIANTCPENAEEAFALVPSLKMPSLCSMSKLHDMHQLHLPGLW</sequence>
<dbReference type="InterPro" id="IPR038324">
    <property type="entry name" value="Rpb4/RPC9_sf"/>
</dbReference>
<dbReference type="SMART" id="SM00657">
    <property type="entry name" value="RPOL4c"/>
    <property type="match status" value="1"/>
</dbReference>
<dbReference type="PANTHER" id="PTHR21297">
    <property type="entry name" value="DNA-DIRECTED RNA POLYMERASE II"/>
    <property type="match status" value="1"/>
</dbReference>
<dbReference type="InterPro" id="IPR010997">
    <property type="entry name" value="HRDC-like_sf"/>
</dbReference>
<dbReference type="EnsemblPlants" id="AUR62017630-RA">
    <property type="protein sequence ID" value="AUR62017630-RA:cds"/>
    <property type="gene ID" value="AUR62017630"/>
</dbReference>
<dbReference type="Gramene" id="AUR62017630-RA">
    <property type="protein sequence ID" value="AUR62017630-RA:cds"/>
    <property type="gene ID" value="AUR62017630"/>
</dbReference>
<dbReference type="GO" id="GO:0006352">
    <property type="term" value="P:DNA-templated transcription initiation"/>
    <property type="evidence" value="ECO:0007669"/>
    <property type="project" value="InterPro"/>
</dbReference>
<evidence type="ECO:0000313" key="6">
    <source>
        <dbReference type="Proteomes" id="UP000596660"/>
    </source>
</evidence>
<dbReference type="GO" id="GO:0030880">
    <property type="term" value="C:RNA polymerase complex"/>
    <property type="evidence" value="ECO:0007669"/>
    <property type="project" value="InterPro"/>
</dbReference>
<dbReference type="Pfam" id="PF13962">
    <property type="entry name" value="PGG"/>
    <property type="match status" value="1"/>
</dbReference>
<dbReference type="InterPro" id="IPR005574">
    <property type="entry name" value="Rpb4/RPC9"/>
</dbReference>
<evidence type="ECO:0000256" key="2">
    <source>
        <dbReference type="ARBA" id="ARBA00023242"/>
    </source>
</evidence>
<dbReference type="GO" id="GO:0000166">
    <property type="term" value="F:nucleotide binding"/>
    <property type="evidence" value="ECO:0007669"/>
    <property type="project" value="InterPro"/>
</dbReference>
<organism evidence="5 6">
    <name type="scientific">Chenopodium quinoa</name>
    <name type="common">Quinoa</name>
    <dbReference type="NCBI Taxonomy" id="63459"/>
    <lineage>
        <taxon>Eukaryota</taxon>
        <taxon>Viridiplantae</taxon>
        <taxon>Streptophyta</taxon>
        <taxon>Embryophyta</taxon>
        <taxon>Tracheophyta</taxon>
        <taxon>Spermatophyta</taxon>
        <taxon>Magnoliopsida</taxon>
        <taxon>eudicotyledons</taxon>
        <taxon>Gunneridae</taxon>
        <taxon>Pentapetalae</taxon>
        <taxon>Caryophyllales</taxon>
        <taxon>Chenopodiaceae</taxon>
        <taxon>Chenopodioideae</taxon>
        <taxon>Atripliceae</taxon>
        <taxon>Chenopodium</taxon>
    </lineage>
</organism>
<name>A0A803LRQ1_CHEQI</name>
<dbReference type="InterPro" id="IPR045222">
    <property type="entry name" value="Rpb4-like"/>
</dbReference>
<keyword evidence="6" id="KW-1185">Reference proteome</keyword>
<dbReference type="InterPro" id="IPR026961">
    <property type="entry name" value="PGG_dom"/>
</dbReference>
<feature type="domain" description="RNA polymerase Rpb4/RPC9 core" evidence="4">
    <location>
        <begin position="125"/>
        <end position="245"/>
    </location>
</feature>
<evidence type="ECO:0000313" key="5">
    <source>
        <dbReference type="EnsemblPlants" id="AUR62017630-RA:cds"/>
    </source>
</evidence>
<dbReference type="Proteomes" id="UP000596660">
    <property type="component" value="Unplaced"/>
</dbReference>
<dbReference type="AlphaFoldDB" id="A0A803LRQ1"/>
<comment type="similarity">
    <text evidence="3">Belongs to the eukaryotic RPB4 RNA polymerase subunit family.</text>
</comment>
<dbReference type="GO" id="GO:0005634">
    <property type="term" value="C:nucleus"/>
    <property type="evidence" value="ECO:0007669"/>
    <property type="project" value="UniProtKB-SubCell"/>
</dbReference>
<accession>A0A803LRQ1</accession>
<dbReference type="SUPFAM" id="SSF47819">
    <property type="entry name" value="HRDC-like"/>
    <property type="match status" value="1"/>
</dbReference>
<dbReference type="InterPro" id="IPR006590">
    <property type="entry name" value="RNA_pol_Rpb4/RPC9_core"/>
</dbReference>
<dbReference type="Gene3D" id="1.20.1250.40">
    <property type="match status" value="1"/>
</dbReference>
<evidence type="ECO:0000259" key="4">
    <source>
        <dbReference type="SMART" id="SM00657"/>
    </source>
</evidence>
<reference evidence="5" key="1">
    <citation type="journal article" date="2017" name="Nature">
        <title>The genome of Chenopodium quinoa.</title>
        <authorList>
            <person name="Jarvis D.E."/>
            <person name="Ho Y.S."/>
            <person name="Lightfoot D.J."/>
            <person name="Schmoeckel S.M."/>
            <person name="Li B."/>
            <person name="Borm T.J.A."/>
            <person name="Ohyanagi H."/>
            <person name="Mineta K."/>
            <person name="Michell C.T."/>
            <person name="Saber N."/>
            <person name="Kharbatia N.M."/>
            <person name="Rupper R.R."/>
            <person name="Sharp A.R."/>
            <person name="Dally N."/>
            <person name="Boughton B.A."/>
            <person name="Woo Y.H."/>
            <person name="Gao G."/>
            <person name="Schijlen E.G.W.M."/>
            <person name="Guo X."/>
            <person name="Momin A.A."/>
            <person name="Negrao S."/>
            <person name="Al-Babili S."/>
            <person name="Gehring C."/>
            <person name="Roessner U."/>
            <person name="Jung C."/>
            <person name="Murphy K."/>
            <person name="Arold S.T."/>
            <person name="Gojobori T."/>
            <person name="van der Linden C.G."/>
            <person name="van Loo E.N."/>
            <person name="Jellen E.N."/>
            <person name="Maughan P.J."/>
            <person name="Tester M."/>
        </authorList>
    </citation>
    <scope>NUCLEOTIDE SEQUENCE [LARGE SCALE GENOMIC DNA]</scope>
    <source>
        <strain evidence="5">cv. PI 614886</strain>
    </source>
</reference>
<proteinExistence type="inferred from homology"/>